<evidence type="ECO:0000259" key="5">
    <source>
        <dbReference type="Pfam" id="PF01494"/>
    </source>
</evidence>
<dbReference type="InterPro" id="IPR002938">
    <property type="entry name" value="FAD-bd"/>
</dbReference>
<dbReference type="Gene3D" id="3.50.50.60">
    <property type="entry name" value="FAD/NAD(P)-binding domain"/>
    <property type="match status" value="1"/>
</dbReference>
<keyword evidence="2" id="KW-0274">FAD</keyword>
<feature type="domain" description="FAD-binding" evidence="5">
    <location>
        <begin position="293"/>
        <end position="327"/>
    </location>
</feature>
<keyword evidence="4 6" id="KW-0503">Monooxygenase</keyword>
<evidence type="ECO:0000256" key="1">
    <source>
        <dbReference type="ARBA" id="ARBA00022630"/>
    </source>
</evidence>
<keyword evidence="7" id="KW-1185">Reference proteome</keyword>
<accession>A0A8H6VFZ2</accession>
<evidence type="ECO:0000256" key="3">
    <source>
        <dbReference type="ARBA" id="ARBA00023002"/>
    </source>
</evidence>
<sequence>MSVAILGAGPAGLTLARLLELNDIDYIVYERDASAETSRNRGGCLDLHPASGQAALRAAGLFDQFQKFARYDAQEMRVLGPDGEVIFHRKYEGQEEDPEIDRSDLRDILVNSIPKDRIKWNMVVKDILKQEDGSVNIRFTDGHEAKGFKLVVAADGIWTKARKLVTSAIPEYSGVHYLQAPITHSNPAFESLSQMLGPGAVVSIGSGRQISAQRMRDGTINVYIGLNVPEHWAKNSKELEDPDMFRGKLLEQDFKAWSTELTDFVKYCEGSFFSWPLYATPASALDWKTIPGIALVGDAAHVSTPFVGEGVNVAMHDSLQLAEEIVKYGLENLDKAVAEYEKKMFSRAIDLINRSNASKALMHAEDAPKGFKKVLQGASPGEEKLAMSERAMEASI</sequence>
<dbReference type="GO" id="GO:0004497">
    <property type="term" value="F:monooxygenase activity"/>
    <property type="evidence" value="ECO:0007669"/>
    <property type="project" value="UniProtKB-KW"/>
</dbReference>
<evidence type="ECO:0000256" key="2">
    <source>
        <dbReference type="ARBA" id="ARBA00022827"/>
    </source>
</evidence>
<evidence type="ECO:0000313" key="7">
    <source>
        <dbReference type="Proteomes" id="UP000660729"/>
    </source>
</evidence>
<dbReference type="EMBL" id="JABCIY010000194">
    <property type="protein sequence ID" value="KAF7189072.1"/>
    <property type="molecule type" value="Genomic_DNA"/>
</dbReference>
<evidence type="ECO:0000313" key="6">
    <source>
        <dbReference type="EMBL" id="KAF7189072.1"/>
    </source>
</evidence>
<dbReference type="PANTHER" id="PTHR46972">
    <property type="entry name" value="MONOOXYGENASE ASQM-RELATED"/>
    <property type="match status" value="1"/>
</dbReference>
<proteinExistence type="predicted"/>
<keyword evidence="1" id="KW-0285">Flavoprotein</keyword>
<dbReference type="InterPro" id="IPR036188">
    <property type="entry name" value="FAD/NAD-bd_sf"/>
</dbReference>
<dbReference type="OrthoDB" id="655030at2759"/>
<reference evidence="6" key="1">
    <citation type="submission" date="2020-04" db="EMBL/GenBank/DDBJ databases">
        <title>Draft genome resource of the tomato pathogen Pseudocercospora fuligena.</title>
        <authorList>
            <person name="Zaccaron A."/>
        </authorList>
    </citation>
    <scope>NUCLEOTIDE SEQUENCE</scope>
    <source>
        <strain evidence="6">PF001</strain>
    </source>
</reference>
<organism evidence="6 7">
    <name type="scientific">Pseudocercospora fuligena</name>
    <dbReference type="NCBI Taxonomy" id="685502"/>
    <lineage>
        <taxon>Eukaryota</taxon>
        <taxon>Fungi</taxon>
        <taxon>Dikarya</taxon>
        <taxon>Ascomycota</taxon>
        <taxon>Pezizomycotina</taxon>
        <taxon>Dothideomycetes</taxon>
        <taxon>Dothideomycetidae</taxon>
        <taxon>Mycosphaerellales</taxon>
        <taxon>Mycosphaerellaceae</taxon>
        <taxon>Pseudocercospora</taxon>
    </lineage>
</organism>
<evidence type="ECO:0000256" key="4">
    <source>
        <dbReference type="ARBA" id="ARBA00023033"/>
    </source>
</evidence>
<dbReference type="Pfam" id="PF01494">
    <property type="entry name" value="FAD_binding_3"/>
    <property type="match status" value="2"/>
</dbReference>
<keyword evidence="3" id="KW-0560">Oxidoreductase</keyword>
<comment type="caution">
    <text evidence="6">The sequence shown here is derived from an EMBL/GenBank/DDBJ whole genome shotgun (WGS) entry which is preliminary data.</text>
</comment>
<dbReference type="PRINTS" id="PR00420">
    <property type="entry name" value="RNGMNOXGNASE"/>
</dbReference>
<dbReference type="AlphaFoldDB" id="A0A8H6VFZ2"/>
<dbReference type="Proteomes" id="UP000660729">
    <property type="component" value="Unassembled WGS sequence"/>
</dbReference>
<dbReference type="SUPFAM" id="SSF51905">
    <property type="entry name" value="FAD/NAD(P)-binding domain"/>
    <property type="match status" value="1"/>
</dbReference>
<protein>
    <submittedName>
        <fullName evidence="6">Monooxygenase asqM</fullName>
    </submittedName>
</protein>
<gene>
    <name evidence="6" type="ORF">HII31_09494</name>
</gene>
<name>A0A8H6VFZ2_9PEZI</name>
<dbReference type="GO" id="GO:0071949">
    <property type="term" value="F:FAD binding"/>
    <property type="evidence" value="ECO:0007669"/>
    <property type="project" value="InterPro"/>
</dbReference>
<dbReference type="PANTHER" id="PTHR46972:SF1">
    <property type="entry name" value="FAD DEPENDENT OXIDOREDUCTASE DOMAIN-CONTAINING PROTEIN"/>
    <property type="match status" value="1"/>
</dbReference>
<feature type="domain" description="FAD-binding" evidence="5">
    <location>
        <begin position="2"/>
        <end position="175"/>
    </location>
</feature>